<keyword evidence="5 6" id="KW-0472">Membrane</keyword>
<dbReference type="PANTHER" id="PTHR23504">
    <property type="entry name" value="MAJOR FACILITATOR SUPERFAMILY DOMAIN-CONTAINING PROTEIN 10"/>
    <property type="match status" value="1"/>
</dbReference>
<protein>
    <recommendedName>
        <fullName evidence="9">Major facilitator superfamily (MFS) profile domain-containing protein</fullName>
    </recommendedName>
</protein>
<comment type="caution">
    <text evidence="7">The sequence shown here is derived from an EMBL/GenBank/DDBJ whole genome shotgun (WGS) entry which is preliminary data.</text>
</comment>
<feature type="transmembrane region" description="Helical" evidence="6">
    <location>
        <begin position="345"/>
        <end position="371"/>
    </location>
</feature>
<feature type="transmembrane region" description="Helical" evidence="6">
    <location>
        <begin position="284"/>
        <end position="303"/>
    </location>
</feature>
<evidence type="ECO:0000256" key="2">
    <source>
        <dbReference type="ARBA" id="ARBA00022448"/>
    </source>
</evidence>
<accession>A0A9P7G7I5</accession>
<dbReference type="InterPro" id="IPR036259">
    <property type="entry name" value="MFS_trans_sf"/>
</dbReference>
<dbReference type="GO" id="GO:0022857">
    <property type="term" value="F:transmembrane transporter activity"/>
    <property type="evidence" value="ECO:0007669"/>
    <property type="project" value="InterPro"/>
</dbReference>
<feature type="transmembrane region" description="Helical" evidence="6">
    <location>
        <begin position="315"/>
        <end position="333"/>
    </location>
</feature>
<feature type="transmembrane region" description="Helical" evidence="6">
    <location>
        <begin position="75"/>
        <end position="97"/>
    </location>
</feature>
<feature type="transmembrane region" description="Helical" evidence="6">
    <location>
        <begin position="238"/>
        <end position="264"/>
    </location>
</feature>
<keyword evidence="8" id="KW-1185">Reference proteome</keyword>
<keyword evidence="4 6" id="KW-1133">Transmembrane helix</keyword>
<keyword evidence="3 6" id="KW-0812">Transmembrane</keyword>
<dbReference type="Proteomes" id="UP000775547">
    <property type="component" value="Unassembled WGS sequence"/>
</dbReference>
<evidence type="ECO:0000256" key="1">
    <source>
        <dbReference type="ARBA" id="ARBA00004141"/>
    </source>
</evidence>
<evidence type="ECO:0000256" key="5">
    <source>
        <dbReference type="ARBA" id="ARBA00023136"/>
    </source>
</evidence>
<dbReference type="InterPro" id="IPR011701">
    <property type="entry name" value="MFS"/>
</dbReference>
<gene>
    <name evidence="7" type="ORF">DXG03_008043</name>
</gene>
<dbReference type="SUPFAM" id="SSF103473">
    <property type="entry name" value="MFS general substrate transporter"/>
    <property type="match status" value="1"/>
</dbReference>
<proteinExistence type="predicted"/>
<dbReference type="EMBL" id="JABCKV010000063">
    <property type="protein sequence ID" value="KAG5644661.1"/>
    <property type="molecule type" value="Genomic_DNA"/>
</dbReference>
<dbReference type="Gene3D" id="1.20.1250.20">
    <property type="entry name" value="MFS general substrate transporter like domains"/>
    <property type="match status" value="1"/>
</dbReference>
<feature type="transmembrane region" description="Helical" evidence="6">
    <location>
        <begin position="109"/>
        <end position="131"/>
    </location>
</feature>
<organism evidence="7 8">
    <name type="scientific">Asterophora parasitica</name>
    <dbReference type="NCBI Taxonomy" id="117018"/>
    <lineage>
        <taxon>Eukaryota</taxon>
        <taxon>Fungi</taxon>
        <taxon>Dikarya</taxon>
        <taxon>Basidiomycota</taxon>
        <taxon>Agaricomycotina</taxon>
        <taxon>Agaricomycetes</taxon>
        <taxon>Agaricomycetidae</taxon>
        <taxon>Agaricales</taxon>
        <taxon>Tricholomatineae</taxon>
        <taxon>Lyophyllaceae</taxon>
        <taxon>Asterophora</taxon>
    </lineage>
</organism>
<evidence type="ECO:0000256" key="6">
    <source>
        <dbReference type="SAM" id="Phobius"/>
    </source>
</evidence>
<name>A0A9P7G7I5_9AGAR</name>
<dbReference type="Pfam" id="PF07690">
    <property type="entry name" value="MFS_1"/>
    <property type="match status" value="1"/>
</dbReference>
<keyword evidence="2" id="KW-0813">Transport</keyword>
<evidence type="ECO:0008006" key="9">
    <source>
        <dbReference type="Google" id="ProtNLM"/>
    </source>
</evidence>
<dbReference type="GO" id="GO:0016020">
    <property type="term" value="C:membrane"/>
    <property type="evidence" value="ECO:0007669"/>
    <property type="project" value="UniProtKB-SubCell"/>
</dbReference>
<reference evidence="7" key="1">
    <citation type="submission" date="2020-07" db="EMBL/GenBank/DDBJ databases">
        <authorList>
            <person name="Nieuwenhuis M."/>
            <person name="Van De Peppel L.J.J."/>
        </authorList>
    </citation>
    <scope>NUCLEOTIDE SEQUENCE</scope>
    <source>
        <strain evidence="7">AP01</strain>
        <tissue evidence="7">Mycelium</tissue>
    </source>
</reference>
<evidence type="ECO:0000256" key="3">
    <source>
        <dbReference type="ARBA" id="ARBA00022692"/>
    </source>
</evidence>
<evidence type="ECO:0000256" key="4">
    <source>
        <dbReference type="ARBA" id="ARBA00022989"/>
    </source>
</evidence>
<comment type="subcellular location">
    <subcellularLocation>
        <location evidence="1">Membrane</location>
        <topology evidence="1">Multi-pass membrane protein</topology>
    </subcellularLocation>
</comment>
<feature type="transmembrane region" description="Helical" evidence="6">
    <location>
        <begin position="182"/>
        <end position="204"/>
    </location>
</feature>
<dbReference type="PANTHER" id="PTHR23504:SF15">
    <property type="entry name" value="MAJOR FACILITATOR SUPERFAMILY (MFS) PROFILE DOMAIN-CONTAINING PROTEIN"/>
    <property type="match status" value="1"/>
</dbReference>
<reference evidence="7" key="2">
    <citation type="submission" date="2021-10" db="EMBL/GenBank/DDBJ databases">
        <title>Phylogenomics reveals ancestral predisposition of the termite-cultivated fungus Termitomyces towards a domesticated lifestyle.</title>
        <authorList>
            <person name="Auxier B."/>
            <person name="Grum-Grzhimaylo A."/>
            <person name="Cardenas M.E."/>
            <person name="Lodge J.D."/>
            <person name="Laessoe T."/>
            <person name="Pedersen O."/>
            <person name="Smith M.E."/>
            <person name="Kuyper T.W."/>
            <person name="Franco-Molano E.A."/>
            <person name="Baroni T.J."/>
            <person name="Aanen D.K."/>
        </authorList>
    </citation>
    <scope>NUCLEOTIDE SEQUENCE</scope>
    <source>
        <strain evidence="7">AP01</strain>
        <tissue evidence="7">Mycelium</tissue>
    </source>
</reference>
<evidence type="ECO:0000313" key="8">
    <source>
        <dbReference type="Proteomes" id="UP000775547"/>
    </source>
</evidence>
<feature type="transmembrane region" description="Helical" evidence="6">
    <location>
        <begin position="392"/>
        <end position="410"/>
    </location>
</feature>
<evidence type="ECO:0000313" key="7">
    <source>
        <dbReference type="EMBL" id="KAG5644661.1"/>
    </source>
</evidence>
<dbReference type="AlphaFoldDB" id="A0A9P7G7I5"/>
<feature type="transmembrane region" description="Helical" evidence="6">
    <location>
        <begin position="416"/>
        <end position="435"/>
    </location>
</feature>
<dbReference type="OrthoDB" id="419616at2759"/>
<sequence length="449" mass="49247">MPSSSSSMDETLVDEETALLAQSSKKRTPNPLPWLQLSIVLLLQVCEPITSQSIYPYINQLVSELDITGGDERKVGYYAGLIESLFFLTEALTVLQWSRISDHVGRKPILLIGLFGTSVSMLSFGLSRTFWGLVLRAQGFSLIPTVWATGVTIGPLMGGSLSKPAERFPGIFGGKFWREYPYFLPCIATSGFVFVAFIIAFIFLKETVPKKPKRDPSSESSSLSDEASKGKHIPLRQLLTYPVVISVSNYVSLAFLNISLNALLPLFLAMPLEIGGLGLDPPTIGYIMGCYGAFCGLFQAFFFSKIINYLGERRIFIYGISTFLPMFALFPIMSLSAQRSGVTAFTWTCITLLVMLMSFMDMAFGCIFMFITASAPSKRSLGATNGLSQTTVSIARGIGPALATSLFSVSVEHQLLGGYAVYACLFVLTCFGIQLGRRLPRQMWEEATD</sequence>